<keyword evidence="2" id="KW-0732">Signal</keyword>
<sequence length="371" mass="44700">MVPVVLSILWLFIAASRGEIFEPAKEAHVELEKKAFFPAYPPYEEVVPQEQVIAVTPETVYRYTKEEVPVVIKAPGLENGGEQIAHNNGYSGVFIPEQTYKPQHQVTTHRPEQVTVLHHVTTHRPEYHHEPSRRPEQHHGPTHIPEHHHESSRRPEQLHEPTHRPEHHHEPSHRPEYHHEPSHRPEYHHEPSYRPEYEQIPEHKVYHHAQHQPEPIEYHHKHRESLQHHKQYDESHKHKNHEFREPLDKYPLKYFYKKDFKEKLKEAVKEKILELLKKKVEYKKEKLLHKIFHEDDHDHHDHHDHHHHYDKGDEFKKWVKALAVKVSKKMQLFTSPARFTFVHLLAMSQIFDKMLRFKYLEQKMSLDKILA</sequence>
<feature type="chain" id="PRO_5040464783" evidence="2">
    <location>
        <begin position="19"/>
        <end position="371"/>
    </location>
</feature>
<feature type="compositionally biased region" description="Basic and acidic residues" evidence="1">
    <location>
        <begin position="123"/>
        <end position="191"/>
    </location>
</feature>
<dbReference type="OrthoDB" id="6769557at2759"/>
<gene>
    <name evidence="3" type="ORF">ACAOBT_LOCUS26121</name>
</gene>
<accession>A0A9P0PWS6</accession>
<feature type="region of interest" description="Disordered" evidence="1">
    <location>
        <begin position="122"/>
        <end position="191"/>
    </location>
</feature>
<proteinExistence type="predicted"/>
<organism evidence="3 4">
    <name type="scientific">Acanthoscelides obtectus</name>
    <name type="common">Bean weevil</name>
    <name type="synonym">Bruchus obtectus</name>
    <dbReference type="NCBI Taxonomy" id="200917"/>
    <lineage>
        <taxon>Eukaryota</taxon>
        <taxon>Metazoa</taxon>
        <taxon>Ecdysozoa</taxon>
        <taxon>Arthropoda</taxon>
        <taxon>Hexapoda</taxon>
        <taxon>Insecta</taxon>
        <taxon>Pterygota</taxon>
        <taxon>Neoptera</taxon>
        <taxon>Endopterygota</taxon>
        <taxon>Coleoptera</taxon>
        <taxon>Polyphaga</taxon>
        <taxon>Cucujiformia</taxon>
        <taxon>Chrysomeloidea</taxon>
        <taxon>Chrysomelidae</taxon>
        <taxon>Bruchinae</taxon>
        <taxon>Bruchini</taxon>
        <taxon>Acanthoscelides</taxon>
    </lineage>
</organism>
<evidence type="ECO:0000313" key="3">
    <source>
        <dbReference type="EMBL" id="CAH2001332.1"/>
    </source>
</evidence>
<keyword evidence="4" id="KW-1185">Reference proteome</keyword>
<feature type="signal peptide" evidence="2">
    <location>
        <begin position="1"/>
        <end position="18"/>
    </location>
</feature>
<evidence type="ECO:0000256" key="1">
    <source>
        <dbReference type="SAM" id="MobiDB-lite"/>
    </source>
</evidence>
<name>A0A9P0PWS6_ACAOB</name>
<evidence type="ECO:0000313" key="4">
    <source>
        <dbReference type="Proteomes" id="UP001152888"/>
    </source>
</evidence>
<protein>
    <submittedName>
        <fullName evidence="3">Uncharacterized protein</fullName>
    </submittedName>
</protein>
<reference evidence="3" key="1">
    <citation type="submission" date="2022-03" db="EMBL/GenBank/DDBJ databases">
        <authorList>
            <person name="Sayadi A."/>
        </authorList>
    </citation>
    <scope>NUCLEOTIDE SEQUENCE</scope>
</reference>
<evidence type="ECO:0000256" key="2">
    <source>
        <dbReference type="SAM" id="SignalP"/>
    </source>
</evidence>
<feature type="region of interest" description="Disordered" evidence="1">
    <location>
        <begin position="221"/>
        <end position="240"/>
    </location>
</feature>
<dbReference type="EMBL" id="CAKOFQ010007444">
    <property type="protein sequence ID" value="CAH2001332.1"/>
    <property type="molecule type" value="Genomic_DNA"/>
</dbReference>
<dbReference type="AlphaFoldDB" id="A0A9P0PWS6"/>
<dbReference type="Proteomes" id="UP001152888">
    <property type="component" value="Unassembled WGS sequence"/>
</dbReference>
<comment type="caution">
    <text evidence="3">The sequence shown here is derived from an EMBL/GenBank/DDBJ whole genome shotgun (WGS) entry which is preliminary data.</text>
</comment>